<proteinExistence type="predicted"/>
<feature type="non-terminal residue" evidence="1">
    <location>
        <position position="1"/>
    </location>
</feature>
<dbReference type="AlphaFoldDB" id="A0A392VL42"/>
<keyword evidence="2" id="KW-1185">Reference proteome</keyword>
<name>A0A392VL42_9FABA</name>
<reference evidence="1 2" key="1">
    <citation type="journal article" date="2018" name="Front. Plant Sci.">
        <title>Red Clover (Trifolium pratense) and Zigzag Clover (T. medium) - A Picture of Genomic Similarities and Differences.</title>
        <authorList>
            <person name="Dluhosova J."/>
            <person name="Istvanek J."/>
            <person name="Nedelnik J."/>
            <person name="Repkova J."/>
        </authorList>
    </citation>
    <scope>NUCLEOTIDE SEQUENCE [LARGE SCALE GENOMIC DNA]</scope>
    <source>
        <strain evidence="2">cv. 10/8</strain>
        <tissue evidence="1">Leaf</tissue>
    </source>
</reference>
<evidence type="ECO:0000313" key="1">
    <source>
        <dbReference type="EMBL" id="MCI87120.1"/>
    </source>
</evidence>
<evidence type="ECO:0000313" key="2">
    <source>
        <dbReference type="Proteomes" id="UP000265520"/>
    </source>
</evidence>
<sequence length="36" mass="3976">NCMLNLSMAQRAGACGARRRALQVWVWPLFVARSAA</sequence>
<accession>A0A392VL42</accession>
<comment type="caution">
    <text evidence="1">The sequence shown here is derived from an EMBL/GenBank/DDBJ whole genome shotgun (WGS) entry which is preliminary data.</text>
</comment>
<dbReference type="Proteomes" id="UP000265520">
    <property type="component" value="Unassembled WGS sequence"/>
</dbReference>
<dbReference type="EMBL" id="LXQA011157986">
    <property type="protein sequence ID" value="MCI87120.1"/>
    <property type="molecule type" value="Genomic_DNA"/>
</dbReference>
<organism evidence="1 2">
    <name type="scientific">Trifolium medium</name>
    <dbReference type="NCBI Taxonomy" id="97028"/>
    <lineage>
        <taxon>Eukaryota</taxon>
        <taxon>Viridiplantae</taxon>
        <taxon>Streptophyta</taxon>
        <taxon>Embryophyta</taxon>
        <taxon>Tracheophyta</taxon>
        <taxon>Spermatophyta</taxon>
        <taxon>Magnoliopsida</taxon>
        <taxon>eudicotyledons</taxon>
        <taxon>Gunneridae</taxon>
        <taxon>Pentapetalae</taxon>
        <taxon>rosids</taxon>
        <taxon>fabids</taxon>
        <taxon>Fabales</taxon>
        <taxon>Fabaceae</taxon>
        <taxon>Papilionoideae</taxon>
        <taxon>50 kb inversion clade</taxon>
        <taxon>NPAAA clade</taxon>
        <taxon>Hologalegina</taxon>
        <taxon>IRL clade</taxon>
        <taxon>Trifolieae</taxon>
        <taxon>Trifolium</taxon>
    </lineage>
</organism>
<protein>
    <submittedName>
        <fullName evidence="1">Uncharacterized protein</fullName>
    </submittedName>
</protein>